<dbReference type="InterPro" id="IPR005496">
    <property type="entry name" value="Integral_membrane_TerC"/>
</dbReference>
<feature type="transmembrane region" description="Helical" evidence="2">
    <location>
        <begin position="210"/>
        <end position="227"/>
    </location>
</feature>
<evidence type="ECO:0008006" key="5">
    <source>
        <dbReference type="Google" id="ProtNLM"/>
    </source>
</evidence>
<keyword evidence="2" id="KW-1133">Transmembrane helix</keyword>
<dbReference type="AlphaFoldDB" id="A0A290Z9C4"/>
<protein>
    <recommendedName>
        <fullName evidence="5">Integral membrane protein TerC</fullName>
    </recommendedName>
</protein>
<feature type="region of interest" description="Disordered" evidence="1">
    <location>
        <begin position="238"/>
        <end position="300"/>
    </location>
</feature>
<reference evidence="3" key="1">
    <citation type="submission" date="2017-09" db="EMBL/GenBank/DDBJ databases">
        <title>Complete Genome Sequence of ansamitocin-producing Bacterium Actinosynnema pretiosum X47.</title>
        <authorList>
            <person name="Cao G."/>
            <person name="Zong G."/>
            <person name="Zhong C."/>
            <person name="Fu J."/>
        </authorList>
    </citation>
    <scope>NUCLEOTIDE SEQUENCE [LARGE SCALE GENOMIC DNA]</scope>
    <source>
        <strain evidence="3">X47</strain>
    </source>
</reference>
<accession>A0A290Z9C4</accession>
<dbReference type="Pfam" id="PF03741">
    <property type="entry name" value="TerC"/>
    <property type="match status" value="1"/>
</dbReference>
<evidence type="ECO:0000256" key="1">
    <source>
        <dbReference type="SAM" id="MobiDB-lite"/>
    </source>
</evidence>
<dbReference type="KEGG" id="apre:CNX65_21725"/>
<dbReference type="Proteomes" id="UP000218505">
    <property type="component" value="Chromosome"/>
</dbReference>
<feature type="transmembrane region" description="Helical" evidence="2">
    <location>
        <begin position="152"/>
        <end position="173"/>
    </location>
</feature>
<evidence type="ECO:0000313" key="4">
    <source>
        <dbReference type="Proteomes" id="UP000218505"/>
    </source>
</evidence>
<feature type="transmembrane region" description="Helical" evidence="2">
    <location>
        <begin position="185"/>
        <end position="204"/>
    </location>
</feature>
<organism evidence="3 4">
    <name type="scientific">Actinosynnema pretiosum</name>
    <dbReference type="NCBI Taxonomy" id="42197"/>
    <lineage>
        <taxon>Bacteria</taxon>
        <taxon>Bacillati</taxon>
        <taxon>Actinomycetota</taxon>
        <taxon>Actinomycetes</taxon>
        <taxon>Pseudonocardiales</taxon>
        <taxon>Pseudonocardiaceae</taxon>
        <taxon>Actinosynnema</taxon>
    </lineage>
</organism>
<keyword evidence="2" id="KW-0812">Transmembrane</keyword>
<evidence type="ECO:0000313" key="3">
    <source>
        <dbReference type="EMBL" id="ATE55585.1"/>
    </source>
</evidence>
<dbReference type="RefSeq" id="WP_096495416.1">
    <property type="nucleotide sequence ID" value="NZ_CP023445.1"/>
</dbReference>
<feature type="transmembrane region" description="Helical" evidence="2">
    <location>
        <begin position="12"/>
        <end position="36"/>
    </location>
</feature>
<dbReference type="GO" id="GO:0005886">
    <property type="term" value="C:plasma membrane"/>
    <property type="evidence" value="ECO:0007669"/>
    <property type="project" value="TreeGrafter"/>
</dbReference>
<sequence length="300" mass="31424">MEWMLSPELWIAFSTLLLLEIVLGIDNIVFISILAGRLPADQQKKARTIGLSLALVTRLILLASLSWVIGLTAPLFTVLGQEISGRDLILLIGGLFLLGKATYEIHEQLEGSDHAKSSKTVSFASVIAQILVLDVVFSLDSVITAVGMVDELGIMIAAVVVAMAIMLLSAGAISDFVNRHPTVKMLALSFLLLIGGSLIAEGLDQHIAKGYVYGPIAFSVLVEFLNLKARSKREKKPVQLHPTYVKGQQGSTAGEGAAGEGAAGEGAIAAPGATATATAPARTEVETDPGKSSGEPTGRA</sequence>
<feature type="compositionally biased region" description="Low complexity" evidence="1">
    <location>
        <begin position="265"/>
        <end position="281"/>
    </location>
</feature>
<feature type="transmembrane region" description="Helical" evidence="2">
    <location>
        <begin position="48"/>
        <end position="76"/>
    </location>
</feature>
<keyword evidence="2" id="KW-0472">Membrane</keyword>
<dbReference type="PANTHER" id="PTHR30060">
    <property type="entry name" value="INNER MEMBRANE PROTEIN"/>
    <property type="match status" value="1"/>
</dbReference>
<dbReference type="EMBL" id="CP023445">
    <property type="protein sequence ID" value="ATE55585.1"/>
    <property type="molecule type" value="Genomic_DNA"/>
</dbReference>
<keyword evidence="4" id="KW-1185">Reference proteome</keyword>
<dbReference type="PANTHER" id="PTHR30060:SF0">
    <property type="entry name" value="COILED-COIL PROTEIN (DUF2040)-RELATED"/>
    <property type="match status" value="1"/>
</dbReference>
<proteinExistence type="predicted"/>
<evidence type="ECO:0000256" key="2">
    <source>
        <dbReference type="SAM" id="Phobius"/>
    </source>
</evidence>
<name>A0A290Z9C4_9PSEU</name>
<gene>
    <name evidence="3" type="ORF">CNX65_21725</name>
</gene>